<sequence>MTGASMRVRPTQSGQSLISLLVGLTLGVIMLGAMSAMYYSLKTSFNEQVRFARLTAIELRLMDSLTHTVQTAGFYPFTEYNGMPRTLFASAPNWSAGQALGGTSGNGLVASIFRTRFRIDGREQIRDCGGALELPGAATMFAQALSVNNAGELECAVYDASGVQTKLYSLAKSVTGFLVSYGVDDDADGNVDQYLDATAVDKARAWTRVATVKFALTLAHGLRAGEPPQTLTHVVKVMNRD</sequence>
<protein>
    <recommendedName>
        <fullName evidence="4">Pilus assembly protein PilW</fullName>
    </recommendedName>
</protein>
<evidence type="ECO:0000313" key="2">
    <source>
        <dbReference type="EMBL" id="CAG9171445.1"/>
    </source>
</evidence>
<evidence type="ECO:0000256" key="1">
    <source>
        <dbReference type="SAM" id="Phobius"/>
    </source>
</evidence>
<dbReference type="Proteomes" id="UP000706525">
    <property type="component" value="Unassembled WGS sequence"/>
</dbReference>
<feature type="transmembrane region" description="Helical" evidence="1">
    <location>
        <begin position="20"/>
        <end position="41"/>
    </location>
</feature>
<comment type="caution">
    <text evidence="2">The sequence shown here is derived from an EMBL/GenBank/DDBJ whole genome shotgun (WGS) entry which is preliminary data.</text>
</comment>
<proteinExistence type="predicted"/>
<dbReference type="EMBL" id="CAJZAG010000004">
    <property type="protein sequence ID" value="CAG9171445.1"/>
    <property type="molecule type" value="Genomic_DNA"/>
</dbReference>
<keyword evidence="1" id="KW-0812">Transmembrane</keyword>
<keyword evidence="3" id="KW-1185">Reference proteome</keyword>
<dbReference type="Pfam" id="PF16074">
    <property type="entry name" value="PilW"/>
    <property type="match status" value="1"/>
</dbReference>
<evidence type="ECO:0008006" key="4">
    <source>
        <dbReference type="Google" id="ProtNLM"/>
    </source>
</evidence>
<name>A0ABM8WVA4_9BURK</name>
<gene>
    <name evidence="2" type="ORF">LMG32289_02366</name>
</gene>
<keyword evidence="1" id="KW-1133">Transmembrane helix</keyword>
<dbReference type="InterPro" id="IPR032092">
    <property type="entry name" value="PilW"/>
</dbReference>
<evidence type="ECO:0000313" key="3">
    <source>
        <dbReference type="Proteomes" id="UP000706525"/>
    </source>
</evidence>
<reference evidence="2 3" key="1">
    <citation type="submission" date="2021-08" db="EMBL/GenBank/DDBJ databases">
        <authorList>
            <person name="Peeters C."/>
        </authorList>
    </citation>
    <scope>NUCLEOTIDE SEQUENCE [LARGE SCALE GENOMIC DNA]</scope>
    <source>
        <strain evidence="2 3">LMG 32289</strain>
    </source>
</reference>
<organism evidence="2 3">
    <name type="scientific">Cupriavidus pampae</name>
    <dbReference type="NCBI Taxonomy" id="659251"/>
    <lineage>
        <taxon>Bacteria</taxon>
        <taxon>Pseudomonadati</taxon>
        <taxon>Pseudomonadota</taxon>
        <taxon>Betaproteobacteria</taxon>
        <taxon>Burkholderiales</taxon>
        <taxon>Burkholderiaceae</taxon>
        <taxon>Cupriavidus</taxon>
    </lineage>
</organism>
<accession>A0ABM8WVA4</accession>
<keyword evidence="1" id="KW-0472">Membrane</keyword>